<evidence type="ECO:0000256" key="4">
    <source>
        <dbReference type="ARBA" id="ARBA00015492"/>
    </source>
</evidence>
<evidence type="ECO:0000256" key="8">
    <source>
        <dbReference type="ARBA" id="ARBA00022695"/>
    </source>
</evidence>
<dbReference type="RefSeq" id="WP_193675972.1">
    <property type="nucleotide sequence ID" value="NZ_JADDIV010000002.1"/>
</dbReference>
<evidence type="ECO:0000256" key="7">
    <source>
        <dbReference type="ARBA" id="ARBA00022694"/>
    </source>
</evidence>
<evidence type="ECO:0000256" key="11">
    <source>
        <dbReference type="ARBA" id="ARBA00029774"/>
    </source>
</evidence>
<dbReference type="EC" id="2.7.7.87" evidence="3 13"/>
<dbReference type="Gene3D" id="3.90.870.10">
    <property type="entry name" value="DHBP synthase"/>
    <property type="match status" value="1"/>
</dbReference>
<dbReference type="InterPro" id="IPR010923">
    <property type="entry name" value="T(6)A37_SUA5"/>
</dbReference>
<dbReference type="PROSITE" id="PS51163">
    <property type="entry name" value="YRDC"/>
    <property type="match status" value="1"/>
</dbReference>
<evidence type="ECO:0000256" key="6">
    <source>
        <dbReference type="ARBA" id="ARBA00022679"/>
    </source>
</evidence>
<keyword evidence="16" id="KW-1185">Reference proteome</keyword>
<organism evidence="15 16">
    <name type="scientific">Ramlibacter pallidus</name>
    <dbReference type="NCBI Taxonomy" id="2780087"/>
    <lineage>
        <taxon>Bacteria</taxon>
        <taxon>Pseudomonadati</taxon>
        <taxon>Pseudomonadota</taxon>
        <taxon>Betaproteobacteria</taxon>
        <taxon>Burkholderiales</taxon>
        <taxon>Comamonadaceae</taxon>
        <taxon>Ramlibacter</taxon>
    </lineage>
</organism>
<feature type="domain" description="YrdC-like" evidence="14">
    <location>
        <begin position="8"/>
        <end position="199"/>
    </location>
</feature>
<dbReference type="PIRSF" id="PIRSF004930">
    <property type="entry name" value="Tln_factor_SUA5"/>
    <property type="match status" value="1"/>
</dbReference>
<evidence type="ECO:0000256" key="3">
    <source>
        <dbReference type="ARBA" id="ARBA00012584"/>
    </source>
</evidence>
<dbReference type="InterPro" id="IPR005145">
    <property type="entry name" value="Sua5_C"/>
</dbReference>
<evidence type="ECO:0000313" key="15">
    <source>
        <dbReference type="EMBL" id="MBE7367359.1"/>
    </source>
</evidence>
<proteinExistence type="inferred from homology"/>
<dbReference type="SUPFAM" id="SSF55821">
    <property type="entry name" value="YrdC/RibB"/>
    <property type="match status" value="1"/>
</dbReference>
<accession>A0ABR9S1G9</accession>
<evidence type="ECO:0000313" key="16">
    <source>
        <dbReference type="Proteomes" id="UP000806285"/>
    </source>
</evidence>
<name>A0ABR9S1G9_9BURK</name>
<comment type="function">
    <text evidence="13">Required for the formation of a threonylcarbamoyl group on adenosine at position 37 (t(6)A37) in tRNAs that read codons beginning with adenine.</text>
</comment>
<dbReference type="Proteomes" id="UP000806285">
    <property type="component" value="Unassembled WGS sequence"/>
</dbReference>
<dbReference type="InterPro" id="IPR050156">
    <property type="entry name" value="TC-AMP_synthase_SUA5"/>
</dbReference>
<keyword evidence="5 13" id="KW-0963">Cytoplasm</keyword>
<dbReference type="InterPro" id="IPR038385">
    <property type="entry name" value="Sua5/YwlC_C"/>
</dbReference>
<dbReference type="Pfam" id="PF01300">
    <property type="entry name" value="Sua5_yciO_yrdC"/>
    <property type="match status" value="1"/>
</dbReference>
<evidence type="ECO:0000256" key="5">
    <source>
        <dbReference type="ARBA" id="ARBA00022490"/>
    </source>
</evidence>
<evidence type="ECO:0000256" key="9">
    <source>
        <dbReference type="ARBA" id="ARBA00022741"/>
    </source>
</evidence>
<evidence type="ECO:0000256" key="1">
    <source>
        <dbReference type="ARBA" id="ARBA00004496"/>
    </source>
</evidence>
<keyword evidence="9 13" id="KW-0547">Nucleotide-binding</keyword>
<comment type="caution">
    <text evidence="15">The sequence shown here is derived from an EMBL/GenBank/DDBJ whole genome shotgun (WGS) entry which is preliminary data.</text>
</comment>
<keyword evidence="8 13" id="KW-0548">Nucleotidyltransferase</keyword>
<keyword evidence="6 13" id="KW-0808">Transferase</keyword>
<keyword evidence="7 13" id="KW-0819">tRNA processing</keyword>
<keyword evidence="10 13" id="KW-0067">ATP-binding</keyword>
<evidence type="ECO:0000259" key="14">
    <source>
        <dbReference type="PROSITE" id="PS51163"/>
    </source>
</evidence>
<dbReference type="InterPro" id="IPR006070">
    <property type="entry name" value="Sua5-like_dom"/>
</dbReference>
<sequence length="329" mass="34233">MILNGAQEASVTQAAQLLAGGGLVAFPTETVYGLGADAGNESAVAKIFAAKGRPSDHPLIVHVPDAAAAEAFAAEVPPVARRLMQAFWPGPLTLILRRRPDVGAAAAGGQDSIGLRCPAHPVAHALLLACAGATPPVRGLAAPSANRFGRVSPTTAQHVAAEFGGDLLVLDGGATPVGIESAIVDCTRGAPVLLRPGTLARSRIEAACGERLWLPEERPDAAPRASGTLESHYAPDAKVRLMDAKSLQTALDLLGADAAGIAVYARSALRSRSRHHRRMPDDAAETARQLFAVLRDFDAQGVKLIWVETPPADPDWDGVRDRLQRAAAG</sequence>
<dbReference type="InterPro" id="IPR017945">
    <property type="entry name" value="DHBP_synth_RibB-like_a/b_dom"/>
</dbReference>
<evidence type="ECO:0000256" key="10">
    <source>
        <dbReference type="ARBA" id="ARBA00022840"/>
    </source>
</evidence>
<dbReference type="EMBL" id="JADDIV010000002">
    <property type="protein sequence ID" value="MBE7367359.1"/>
    <property type="molecule type" value="Genomic_DNA"/>
</dbReference>
<dbReference type="PANTHER" id="PTHR17490:SF16">
    <property type="entry name" value="THREONYLCARBAMOYL-AMP SYNTHASE"/>
    <property type="match status" value="1"/>
</dbReference>
<comment type="subcellular location">
    <subcellularLocation>
        <location evidence="1 13">Cytoplasm</location>
    </subcellularLocation>
</comment>
<dbReference type="NCBIfam" id="TIGR00057">
    <property type="entry name" value="L-threonylcarbamoyladenylate synthase"/>
    <property type="match status" value="1"/>
</dbReference>
<protein>
    <recommendedName>
        <fullName evidence="4 13">Threonylcarbamoyl-AMP synthase</fullName>
        <shortName evidence="13">TC-AMP synthase</shortName>
        <ecNumber evidence="3 13">2.7.7.87</ecNumber>
    </recommendedName>
    <alternativeName>
        <fullName evidence="11 13">L-threonylcarbamoyladenylate synthase</fullName>
    </alternativeName>
</protein>
<gene>
    <name evidence="15" type="ORF">IM787_07275</name>
</gene>
<dbReference type="PANTHER" id="PTHR17490">
    <property type="entry name" value="SUA5"/>
    <property type="match status" value="1"/>
</dbReference>
<comment type="catalytic activity">
    <reaction evidence="12 13">
        <text>L-threonine + hydrogencarbonate + ATP = L-threonylcarbamoyladenylate + diphosphate + H2O</text>
        <dbReference type="Rhea" id="RHEA:36407"/>
        <dbReference type="ChEBI" id="CHEBI:15377"/>
        <dbReference type="ChEBI" id="CHEBI:17544"/>
        <dbReference type="ChEBI" id="CHEBI:30616"/>
        <dbReference type="ChEBI" id="CHEBI:33019"/>
        <dbReference type="ChEBI" id="CHEBI:57926"/>
        <dbReference type="ChEBI" id="CHEBI:73682"/>
        <dbReference type="EC" id="2.7.7.87"/>
    </reaction>
</comment>
<reference evidence="15 16" key="1">
    <citation type="submission" date="2020-10" db="EMBL/GenBank/DDBJ databases">
        <title>Ramlibacter sp. HM2 16S ribosomal RNA gene Genome sequencing and assembly.</title>
        <authorList>
            <person name="Kang M."/>
        </authorList>
    </citation>
    <scope>NUCLEOTIDE SEQUENCE [LARGE SCALE GENOMIC DNA]</scope>
    <source>
        <strain evidence="15 16">HM2</strain>
    </source>
</reference>
<evidence type="ECO:0000256" key="13">
    <source>
        <dbReference type="PIRNR" id="PIRNR004930"/>
    </source>
</evidence>
<evidence type="ECO:0000256" key="2">
    <source>
        <dbReference type="ARBA" id="ARBA00007663"/>
    </source>
</evidence>
<comment type="similarity">
    <text evidence="2 13">Belongs to the SUA5 family.</text>
</comment>
<dbReference type="Pfam" id="PF03481">
    <property type="entry name" value="Sua5_C"/>
    <property type="match status" value="1"/>
</dbReference>
<evidence type="ECO:0000256" key="12">
    <source>
        <dbReference type="ARBA" id="ARBA00048366"/>
    </source>
</evidence>
<dbReference type="Gene3D" id="3.40.50.11030">
    <property type="entry name" value="Threonylcarbamoyl-AMP synthase, C-terminal domain"/>
    <property type="match status" value="1"/>
</dbReference>